<dbReference type="KEGG" id="msf:IT882_02460"/>
<dbReference type="RefSeq" id="WP_195693024.1">
    <property type="nucleotide sequence ID" value="NZ_CP064760.1"/>
</dbReference>
<keyword evidence="2" id="KW-0328">Glycosyltransferase</keyword>
<evidence type="ECO:0000256" key="2">
    <source>
        <dbReference type="ARBA" id="ARBA00022676"/>
    </source>
</evidence>
<evidence type="ECO:0000256" key="1">
    <source>
        <dbReference type="ARBA" id="ARBA00021292"/>
    </source>
</evidence>
<dbReference type="AlphaFoldDB" id="A0A7S8MXH5"/>
<accession>A0A7S8MXH5</accession>
<evidence type="ECO:0000313" key="6">
    <source>
        <dbReference type="EMBL" id="QPE05004.1"/>
    </source>
</evidence>
<dbReference type="EMBL" id="CP064760">
    <property type="protein sequence ID" value="QPE05004.1"/>
    <property type="molecule type" value="Genomic_DNA"/>
</dbReference>
<proteinExistence type="predicted"/>
<dbReference type="SUPFAM" id="SSF53756">
    <property type="entry name" value="UDP-Glycosyltransferase/glycogen phosphorylase"/>
    <property type="match status" value="1"/>
</dbReference>
<keyword evidence="7" id="KW-1185">Reference proteome</keyword>
<keyword evidence="3 6" id="KW-0808">Transferase</keyword>
<dbReference type="Gene3D" id="3.40.50.2000">
    <property type="entry name" value="Glycogen Phosphorylase B"/>
    <property type="match status" value="2"/>
</dbReference>
<dbReference type="GO" id="GO:0016757">
    <property type="term" value="F:glycosyltransferase activity"/>
    <property type="evidence" value="ECO:0007669"/>
    <property type="project" value="UniProtKB-KW"/>
</dbReference>
<dbReference type="InterPro" id="IPR050194">
    <property type="entry name" value="Glycosyltransferase_grp1"/>
</dbReference>
<dbReference type="PANTHER" id="PTHR45947:SF3">
    <property type="entry name" value="SULFOQUINOVOSYL TRANSFERASE SQD2"/>
    <property type="match status" value="1"/>
</dbReference>
<protein>
    <recommendedName>
        <fullName evidence="1">D-inositol 3-phosphate glycosyltransferase</fullName>
    </recommendedName>
</protein>
<evidence type="ECO:0000256" key="3">
    <source>
        <dbReference type="ARBA" id="ARBA00022679"/>
    </source>
</evidence>
<dbReference type="PANTHER" id="PTHR45947">
    <property type="entry name" value="SULFOQUINOVOSYL TRANSFERASE SQD2"/>
    <property type="match status" value="1"/>
</dbReference>
<dbReference type="InterPro" id="IPR028098">
    <property type="entry name" value="Glyco_trans_4-like_N"/>
</dbReference>
<evidence type="ECO:0000313" key="7">
    <source>
        <dbReference type="Proteomes" id="UP000594480"/>
    </source>
</evidence>
<dbReference type="Pfam" id="PF00534">
    <property type="entry name" value="Glycos_transf_1"/>
    <property type="match status" value="1"/>
</dbReference>
<dbReference type="Pfam" id="PF13439">
    <property type="entry name" value="Glyco_transf_4"/>
    <property type="match status" value="1"/>
</dbReference>
<evidence type="ECO:0000259" key="4">
    <source>
        <dbReference type="Pfam" id="PF00534"/>
    </source>
</evidence>
<name>A0A7S8MXH5_9MICO</name>
<reference evidence="6 7" key="1">
    <citation type="submission" date="2020-11" db="EMBL/GenBank/DDBJ databases">
        <title>Amino acid is mineralized and recycled by bacteria in oceanic microbiome.</title>
        <authorList>
            <person name="Zheng L.Y."/>
        </authorList>
    </citation>
    <scope>NUCLEOTIDE SEQUENCE [LARGE SCALE GENOMIC DNA]</scope>
    <source>
        <strain evidence="6 7">A32-1</strain>
    </source>
</reference>
<feature type="domain" description="Glycosyl transferase family 1" evidence="4">
    <location>
        <begin position="205"/>
        <end position="338"/>
    </location>
</feature>
<dbReference type="Proteomes" id="UP000594480">
    <property type="component" value="Chromosome"/>
</dbReference>
<organism evidence="6 7">
    <name type="scientific">Microbacterium schleiferi</name>
    <dbReference type="NCBI Taxonomy" id="69362"/>
    <lineage>
        <taxon>Bacteria</taxon>
        <taxon>Bacillati</taxon>
        <taxon>Actinomycetota</taxon>
        <taxon>Actinomycetes</taxon>
        <taxon>Micrococcales</taxon>
        <taxon>Microbacteriaceae</taxon>
        <taxon>Microbacterium</taxon>
    </lineage>
</organism>
<dbReference type="GO" id="GO:1901137">
    <property type="term" value="P:carbohydrate derivative biosynthetic process"/>
    <property type="evidence" value="ECO:0007669"/>
    <property type="project" value="UniProtKB-ARBA"/>
</dbReference>
<feature type="domain" description="Glycosyltransferase subfamily 4-like N-terminal" evidence="5">
    <location>
        <begin position="14"/>
        <end position="181"/>
    </location>
</feature>
<dbReference type="InterPro" id="IPR001296">
    <property type="entry name" value="Glyco_trans_1"/>
</dbReference>
<evidence type="ECO:0000259" key="5">
    <source>
        <dbReference type="Pfam" id="PF13439"/>
    </source>
</evidence>
<sequence>MTGLVVHEWVEKSGGSEKVLDEIMRTYPDADMAVLWNDAPGRYSANVRESWLASTPLRRHKALALGAMPMTWRRLRAERAYSWMIVSSHLFAHHARLPAQPSVPKLVYAHTPARYIWVPELDARGRGPLTRVASSLLRPIDKRRAQEAASIVANSNFTRERIERTWGRESQVIYPPVDVERIASIHNWSDLVTSAEADRLDALPERFVLGASRFVEYKRLDLAIAVGEAAGIPVVLAGGGPHRGELDARARISSTQVLFIDSPSDAMLYALYERALAFVFGAIEDFGIMPVEAMAIGTPVICGEVGGVVESVIPGVSGASIHDWGDARELSSAVDTVSGLEPDAVRQRASLFSRSAFQTALKSWVDSNT</sequence>
<gene>
    <name evidence="6" type="ORF">IT882_02460</name>
</gene>